<dbReference type="Gene3D" id="1.20.1250.20">
    <property type="entry name" value="MFS general substrate transporter like domains"/>
    <property type="match status" value="2"/>
</dbReference>
<evidence type="ECO:0000313" key="8">
    <source>
        <dbReference type="EMBL" id="GAA4634237.1"/>
    </source>
</evidence>
<gene>
    <name evidence="8" type="ORF">GCM10023196_074940</name>
</gene>
<keyword evidence="4 6" id="KW-0472">Membrane</keyword>
<feature type="transmembrane region" description="Helical" evidence="6">
    <location>
        <begin position="376"/>
        <end position="396"/>
    </location>
</feature>
<evidence type="ECO:0000256" key="2">
    <source>
        <dbReference type="ARBA" id="ARBA00022692"/>
    </source>
</evidence>
<feature type="transmembrane region" description="Helical" evidence="6">
    <location>
        <begin position="437"/>
        <end position="458"/>
    </location>
</feature>
<dbReference type="InterPro" id="IPR011701">
    <property type="entry name" value="MFS"/>
</dbReference>
<comment type="subcellular location">
    <subcellularLocation>
        <location evidence="1">Cell membrane</location>
        <topology evidence="1">Multi-pass membrane protein</topology>
    </subcellularLocation>
</comment>
<feature type="transmembrane region" description="Helical" evidence="6">
    <location>
        <begin position="156"/>
        <end position="176"/>
    </location>
</feature>
<evidence type="ECO:0000256" key="1">
    <source>
        <dbReference type="ARBA" id="ARBA00004651"/>
    </source>
</evidence>
<dbReference type="EMBL" id="BAABHK010000013">
    <property type="protein sequence ID" value="GAA4634237.1"/>
    <property type="molecule type" value="Genomic_DNA"/>
</dbReference>
<dbReference type="InterPro" id="IPR036259">
    <property type="entry name" value="MFS_trans_sf"/>
</dbReference>
<feature type="transmembrane region" description="Helical" evidence="6">
    <location>
        <begin position="408"/>
        <end position="431"/>
    </location>
</feature>
<dbReference type="Proteomes" id="UP001501442">
    <property type="component" value="Unassembled WGS sequence"/>
</dbReference>
<evidence type="ECO:0000256" key="6">
    <source>
        <dbReference type="SAM" id="Phobius"/>
    </source>
</evidence>
<protein>
    <submittedName>
        <fullName evidence="8">MFS transporter</fullName>
    </submittedName>
</protein>
<keyword evidence="3 6" id="KW-1133">Transmembrane helix</keyword>
<dbReference type="CDD" id="cd17478">
    <property type="entry name" value="MFS_FsR"/>
    <property type="match status" value="1"/>
</dbReference>
<organism evidence="8 9">
    <name type="scientific">Actinoallomurus vinaceus</name>
    <dbReference type="NCBI Taxonomy" id="1080074"/>
    <lineage>
        <taxon>Bacteria</taxon>
        <taxon>Bacillati</taxon>
        <taxon>Actinomycetota</taxon>
        <taxon>Actinomycetes</taxon>
        <taxon>Streptosporangiales</taxon>
        <taxon>Thermomonosporaceae</taxon>
        <taxon>Actinoallomurus</taxon>
    </lineage>
</organism>
<keyword evidence="2 6" id="KW-0812">Transmembrane</keyword>
<feature type="compositionally biased region" description="Low complexity" evidence="5">
    <location>
        <begin position="53"/>
        <end position="67"/>
    </location>
</feature>
<evidence type="ECO:0000256" key="3">
    <source>
        <dbReference type="ARBA" id="ARBA00022989"/>
    </source>
</evidence>
<dbReference type="RefSeq" id="WP_345437209.1">
    <property type="nucleotide sequence ID" value="NZ_BAABHK010000013.1"/>
</dbReference>
<dbReference type="InterPro" id="IPR020846">
    <property type="entry name" value="MFS_dom"/>
</dbReference>
<dbReference type="Pfam" id="PF07690">
    <property type="entry name" value="MFS_1"/>
    <property type="match status" value="1"/>
</dbReference>
<dbReference type="PANTHER" id="PTHR43129">
    <property type="entry name" value="FOSMIDOMYCIN RESISTANCE PROTEIN"/>
    <property type="match status" value="1"/>
</dbReference>
<comment type="caution">
    <text evidence="8">The sequence shown here is derived from an EMBL/GenBank/DDBJ whole genome shotgun (WGS) entry which is preliminary data.</text>
</comment>
<feature type="transmembrane region" description="Helical" evidence="6">
    <location>
        <begin position="239"/>
        <end position="261"/>
    </location>
</feature>
<accession>A0ABP8UK89</accession>
<feature type="transmembrane region" description="Helical" evidence="6">
    <location>
        <begin position="182"/>
        <end position="201"/>
    </location>
</feature>
<feature type="compositionally biased region" description="Pro residues" evidence="5">
    <location>
        <begin position="29"/>
        <end position="40"/>
    </location>
</feature>
<evidence type="ECO:0000256" key="5">
    <source>
        <dbReference type="SAM" id="MobiDB-lite"/>
    </source>
</evidence>
<feature type="region of interest" description="Disordered" evidence="5">
    <location>
        <begin position="1"/>
        <end position="82"/>
    </location>
</feature>
<feature type="transmembrane region" description="Helical" evidence="6">
    <location>
        <begin position="320"/>
        <end position="340"/>
    </location>
</feature>
<dbReference type="PROSITE" id="PS50850">
    <property type="entry name" value="MFS"/>
    <property type="match status" value="1"/>
</dbReference>
<proteinExistence type="predicted"/>
<dbReference type="PANTHER" id="PTHR43129:SF1">
    <property type="entry name" value="FOSMIDOMYCIN RESISTANCE PROTEIN"/>
    <property type="match status" value="1"/>
</dbReference>
<name>A0ABP8UK89_9ACTN</name>
<evidence type="ECO:0000256" key="4">
    <source>
        <dbReference type="ARBA" id="ARBA00023136"/>
    </source>
</evidence>
<evidence type="ECO:0000259" key="7">
    <source>
        <dbReference type="PROSITE" id="PS50850"/>
    </source>
</evidence>
<sequence>MTAEGARVGDGTPRTETVSGAADALAPSTPEPIRPGPAAPEPTSLEPARPGRAALESAPLEPAAVEPTTPESAPLEPTTLERAAPEPASALRRMWVWVVAHAVDDLYQGLVPASVPYFVLDRHYGYVAASGLTLAATLGSSLPQPFIGVAVDRLRLGWLAAAGVAVAGLGLGLSGLVSSYALVWSLILISGLGVAMFHPAAGKGAREAAGDSATAMSLFAAGGSVGFFLAPVLATPALVSMGVGATALFIPPALLIAFVLLRNRRRQVGSASAAVRTGTDRWPPFLVLTGVEIVRSVAFFGVNTFIELYWIRHLHASREVAGGALECFLVGGVAGTLLGGRVADRIGLVRTVQIGGALAIPALVGLRLAPGPVVPLLFAVFSGVALNIPFAVLVKLGQDYLPTRPGTAAGVTLGLGVSVGGLISPVFGLIAEAYGPQGVFLSLGAVPVAALVLGLFLVEPEGPPDN</sequence>
<keyword evidence="9" id="KW-1185">Reference proteome</keyword>
<feature type="transmembrane region" description="Helical" evidence="6">
    <location>
        <begin position="282"/>
        <end position="300"/>
    </location>
</feature>
<dbReference type="SUPFAM" id="SSF103473">
    <property type="entry name" value="MFS general substrate transporter"/>
    <property type="match status" value="1"/>
</dbReference>
<evidence type="ECO:0000313" key="9">
    <source>
        <dbReference type="Proteomes" id="UP001501442"/>
    </source>
</evidence>
<feature type="domain" description="Major facilitator superfamily (MFS) profile" evidence="7">
    <location>
        <begin position="284"/>
        <end position="466"/>
    </location>
</feature>
<feature type="transmembrane region" description="Helical" evidence="6">
    <location>
        <begin position="213"/>
        <end position="233"/>
    </location>
</feature>
<reference evidence="9" key="1">
    <citation type="journal article" date="2019" name="Int. J. Syst. Evol. Microbiol.">
        <title>The Global Catalogue of Microorganisms (GCM) 10K type strain sequencing project: providing services to taxonomists for standard genome sequencing and annotation.</title>
        <authorList>
            <consortium name="The Broad Institute Genomics Platform"/>
            <consortium name="The Broad Institute Genome Sequencing Center for Infectious Disease"/>
            <person name="Wu L."/>
            <person name="Ma J."/>
        </authorList>
    </citation>
    <scope>NUCLEOTIDE SEQUENCE [LARGE SCALE GENOMIC DNA]</scope>
    <source>
        <strain evidence="9">JCM 17939</strain>
    </source>
</reference>